<name>A0ABR6ELS6_9ACTN</name>
<accession>A0ABR6ELS6</accession>
<dbReference type="EMBL" id="WMLF01000288">
    <property type="protein sequence ID" value="MBB1245474.1"/>
    <property type="molecule type" value="Genomic_DNA"/>
</dbReference>
<evidence type="ECO:0000256" key="1">
    <source>
        <dbReference type="SAM" id="MobiDB-lite"/>
    </source>
</evidence>
<reference evidence="3" key="1">
    <citation type="journal article" date="2020" name="Syst. Appl. Microbiol.">
        <title>Streptomyces alkaliterrae sp. nov., isolated from an alkaline soil, and emended descriptions of Streptomyces alkaliphilus, Streptomyces calidiresistens and Streptomyces durbertensis.</title>
        <authorList>
            <person name="Swiecimska M."/>
            <person name="Golinska P."/>
            <person name="Nouioui I."/>
            <person name="Wypij M."/>
            <person name="Rai M."/>
            <person name="Sangal V."/>
            <person name="Goodfellow M."/>
        </authorList>
    </citation>
    <scope>NUCLEOTIDE SEQUENCE [LARGE SCALE GENOMIC DNA]</scope>
    <source>
        <strain evidence="3">DSM 104538</strain>
    </source>
</reference>
<sequence length="55" mass="6182">MRDGDARGERSALLPLAHRAVEKLRAVVDNRTPRPTGSFPDVTQLKIDPYARTHE</sequence>
<gene>
    <name evidence="2" type="ORF">GL263_18170</name>
</gene>
<comment type="caution">
    <text evidence="2">The sequence shown here is derived from an EMBL/GenBank/DDBJ whole genome shotgun (WGS) entry which is preliminary data.</text>
</comment>
<protein>
    <submittedName>
        <fullName evidence="2">Uncharacterized protein</fullName>
    </submittedName>
</protein>
<proteinExistence type="predicted"/>
<feature type="region of interest" description="Disordered" evidence="1">
    <location>
        <begin position="30"/>
        <end position="55"/>
    </location>
</feature>
<keyword evidence="3" id="KW-1185">Reference proteome</keyword>
<organism evidence="2 3">
    <name type="scientific">Streptomyces durbertensis</name>
    <dbReference type="NCBI Taxonomy" id="2448886"/>
    <lineage>
        <taxon>Bacteria</taxon>
        <taxon>Bacillati</taxon>
        <taxon>Actinomycetota</taxon>
        <taxon>Actinomycetes</taxon>
        <taxon>Kitasatosporales</taxon>
        <taxon>Streptomycetaceae</taxon>
        <taxon>Streptomyces</taxon>
    </lineage>
</organism>
<evidence type="ECO:0000313" key="3">
    <source>
        <dbReference type="Proteomes" id="UP000766698"/>
    </source>
</evidence>
<dbReference type="Proteomes" id="UP000766698">
    <property type="component" value="Unassembled WGS sequence"/>
</dbReference>
<evidence type="ECO:0000313" key="2">
    <source>
        <dbReference type="EMBL" id="MBB1245474.1"/>
    </source>
</evidence>